<dbReference type="PIRSF" id="PIRSF029347">
    <property type="entry name" value="RecF"/>
    <property type="match status" value="1"/>
</dbReference>
<dbReference type="GO" id="GO:0005524">
    <property type="term" value="F:ATP binding"/>
    <property type="evidence" value="ECO:0007669"/>
    <property type="project" value="InterPro"/>
</dbReference>
<dbReference type="InterPro" id="IPR027417">
    <property type="entry name" value="P-loop_NTPase"/>
</dbReference>
<evidence type="ECO:0000313" key="2">
    <source>
        <dbReference type="EMBL" id="GEO80473.1"/>
    </source>
</evidence>
<dbReference type="EMBL" id="BJZO01000010">
    <property type="protein sequence ID" value="GEO80473.1"/>
    <property type="molecule type" value="Genomic_DNA"/>
</dbReference>
<gene>
    <name evidence="2" type="ORF">ROR02_06040</name>
</gene>
<dbReference type="Gene3D" id="3.40.50.300">
    <property type="entry name" value="P-loop containing nucleotide triphosphate hydrolases"/>
    <property type="match status" value="1"/>
</dbReference>
<proteinExistence type="predicted"/>
<dbReference type="PANTHER" id="PTHR40396">
    <property type="entry name" value="ATPASE-LIKE PROTEIN"/>
    <property type="match status" value="1"/>
</dbReference>
<dbReference type="PANTHER" id="PTHR40396:SF1">
    <property type="entry name" value="ATPASE AAA-TYPE CORE DOMAIN-CONTAINING PROTEIN"/>
    <property type="match status" value="1"/>
</dbReference>
<dbReference type="SUPFAM" id="SSF52540">
    <property type="entry name" value="P-loop containing nucleoside triphosphate hydrolases"/>
    <property type="match status" value="1"/>
</dbReference>
<feature type="domain" description="ATPase AAA-type core" evidence="1">
    <location>
        <begin position="28"/>
        <end position="340"/>
    </location>
</feature>
<dbReference type="Proteomes" id="UP000321567">
    <property type="component" value="Unassembled WGS sequence"/>
</dbReference>
<comment type="caution">
    <text evidence="2">The sequence shown here is derived from an EMBL/GenBank/DDBJ whole genome shotgun (WGS) entry which is preliminary data.</text>
</comment>
<dbReference type="GO" id="GO:0016887">
    <property type="term" value="F:ATP hydrolysis activity"/>
    <property type="evidence" value="ECO:0007669"/>
    <property type="project" value="InterPro"/>
</dbReference>
<evidence type="ECO:0000313" key="3">
    <source>
        <dbReference type="Proteomes" id="UP000321567"/>
    </source>
</evidence>
<dbReference type="InterPro" id="IPR014555">
    <property type="entry name" value="RecF-like"/>
</dbReference>
<name>A0A512H4V0_9PROT</name>
<reference evidence="2 3" key="1">
    <citation type="submission" date="2019-07" db="EMBL/GenBank/DDBJ databases">
        <title>Whole genome shotgun sequence of Rhodospirillum oryzae NBRC 107573.</title>
        <authorList>
            <person name="Hosoyama A."/>
            <person name="Uohara A."/>
            <person name="Ohji S."/>
            <person name="Ichikawa N."/>
        </authorList>
    </citation>
    <scope>NUCLEOTIDE SEQUENCE [LARGE SCALE GENOMIC DNA]</scope>
    <source>
        <strain evidence="2 3">NBRC 107573</strain>
    </source>
</reference>
<accession>A0A512H4V0</accession>
<dbReference type="Pfam" id="PF13304">
    <property type="entry name" value="AAA_21"/>
    <property type="match status" value="1"/>
</dbReference>
<sequence length="393" mass="44410">MAMLIESLEIQNFRLFRHVKLNKLSPMMVVVGGNGTGKSTLFDVFNFLKDALTQNVATAVHRRGGFKELVSRGERGPITLTVKFRESGGRLATYVLKIANENGKPVVEREILKFRRGNLGKPWHFIDFSRGQGTAITNEVAYGVEGAIEERKEYVLDDPSILAIKGLGQFREFRIVADFRSLIENWYISDFHIAEARPSIDAGEAEHLSSRGDNVAQVAYYLYEHHPAQFTKILEAMKARVPGVTDVEAKPTEDGRLVLRFQDGSFKDPFIARYVSDGTIKMFAYLVMLFDPKPFPLLAIEEPENQLYPDLMIELLEEFRSYSDRGGQVFISTHSPDLVNACKPDEVFWLVKENGFTDIRRASDDPLLNSLFEQGDLLGALWKQGLFTGAHPR</sequence>
<protein>
    <submittedName>
        <fullName evidence="2">ATPase</fullName>
    </submittedName>
</protein>
<dbReference type="InterPro" id="IPR003959">
    <property type="entry name" value="ATPase_AAA_core"/>
</dbReference>
<organism evidence="2 3">
    <name type="scientific">Pararhodospirillum oryzae</name>
    <dbReference type="NCBI Taxonomy" id="478448"/>
    <lineage>
        <taxon>Bacteria</taxon>
        <taxon>Pseudomonadati</taxon>
        <taxon>Pseudomonadota</taxon>
        <taxon>Alphaproteobacteria</taxon>
        <taxon>Rhodospirillales</taxon>
        <taxon>Rhodospirillaceae</taxon>
        <taxon>Pararhodospirillum</taxon>
    </lineage>
</organism>
<dbReference type="RefSeq" id="WP_218032753.1">
    <property type="nucleotide sequence ID" value="NZ_BJZO01000010.1"/>
</dbReference>
<dbReference type="AlphaFoldDB" id="A0A512H4V0"/>
<keyword evidence="3" id="KW-1185">Reference proteome</keyword>
<evidence type="ECO:0000259" key="1">
    <source>
        <dbReference type="Pfam" id="PF13304"/>
    </source>
</evidence>